<proteinExistence type="predicted"/>
<dbReference type="InterPro" id="IPR027417">
    <property type="entry name" value="P-loop_NTPase"/>
</dbReference>
<evidence type="ECO:0000313" key="1">
    <source>
        <dbReference type="EMBL" id="SUG27548.1"/>
    </source>
</evidence>
<reference evidence="1 2" key="1">
    <citation type="submission" date="2018-06" db="EMBL/GenBank/DDBJ databases">
        <authorList>
            <consortium name="Pathogen Informatics"/>
            <person name="Doyle S."/>
        </authorList>
    </citation>
    <scope>NUCLEOTIDE SEQUENCE [LARGE SCALE GENOMIC DNA]</scope>
    <source>
        <strain evidence="1 2">NCTC10718</strain>
    </source>
</reference>
<name>A0A379SES4_SALER</name>
<evidence type="ECO:0000313" key="2">
    <source>
        <dbReference type="Proteomes" id="UP000254332"/>
    </source>
</evidence>
<sequence length="91" mass="10879">MVQNLFKSTDGKRVLVREGLVFTQEIKNELELLHHSKWSRWVEDYMNKNKCSIIDKLWKLYLEGTVSKEEFVSKASYHEFQKRSDIEVTNV</sequence>
<organism evidence="1 2">
    <name type="scientific">Salmonella enterica</name>
    <name type="common">Salmonella choleraesuis</name>
    <dbReference type="NCBI Taxonomy" id="28901"/>
    <lineage>
        <taxon>Bacteria</taxon>
        <taxon>Pseudomonadati</taxon>
        <taxon>Pseudomonadota</taxon>
        <taxon>Gammaproteobacteria</taxon>
        <taxon>Enterobacterales</taxon>
        <taxon>Enterobacteriaceae</taxon>
        <taxon>Salmonella</taxon>
    </lineage>
</organism>
<accession>A0A379SES4</accession>
<dbReference type="AlphaFoldDB" id="A0A379SES4"/>
<gene>
    <name evidence="1" type="ORF">NCTC10718_04871</name>
</gene>
<dbReference type="Proteomes" id="UP000254332">
    <property type="component" value="Unassembled WGS sequence"/>
</dbReference>
<dbReference type="EMBL" id="UGWQ01000003">
    <property type="protein sequence ID" value="SUG27548.1"/>
    <property type="molecule type" value="Genomic_DNA"/>
</dbReference>
<dbReference type="Gene3D" id="3.40.50.300">
    <property type="entry name" value="P-loop containing nucleotide triphosphate hydrolases"/>
    <property type="match status" value="1"/>
</dbReference>
<protein>
    <submittedName>
        <fullName evidence="1">TraJ</fullName>
    </submittedName>
</protein>